<dbReference type="PANTHER" id="PTHR31268">
    <property type="match status" value="1"/>
</dbReference>
<comment type="similarity">
    <text evidence="1">Belongs to the glycosyl hydrolases 36 family.</text>
</comment>
<evidence type="ECO:0000313" key="5">
    <source>
        <dbReference type="Proteomes" id="UP001497392"/>
    </source>
</evidence>
<accession>A0ABP1FF64</accession>
<feature type="compositionally biased region" description="Low complexity" evidence="3">
    <location>
        <begin position="488"/>
        <end position="502"/>
    </location>
</feature>
<organism evidence="4 5">
    <name type="scientific">Coccomyxa viridis</name>
    <dbReference type="NCBI Taxonomy" id="1274662"/>
    <lineage>
        <taxon>Eukaryota</taxon>
        <taxon>Viridiplantae</taxon>
        <taxon>Chlorophyta</taxon>
        <taxon>core chlorophytes</taxon>
        <taxon>Trebouxiophyceae</taxon>
        <taxon>Trebouxiophyceae incertae sedis</taxon>
        <taxon>Coccomyxaceae</taxon>
        <taxon>Coccomyxa</taxon>
    </lineage>
</organism>
<evidence type="ECO:0000256" key="1">
    <source>
        <dbReference type="ARBA" id="ARBA00007240"/>
    </source>
</evidence>
<dbReference type="InterPro" id="IPR017853">
    <property type="entry name" value="GH"/>
</dbReference>
<feature type="compositionally biased region" description="Polar residues" evidence="3">
    <location>
        <begin position="474"/>
        <end position="487"/>
    </location>
</feature>
<proteinExistence type="inferred from homology"/>
<feature type="region of interest" description="Disordered" evidence="3">
    <location>
        <begin position="351"/>
        <end position="386"/>
    </location>
</feature>
<protein>
    <submittedName>
        <fullName evidence="4">G201 protein</fullName>
    </submittedName>
</protein>
<comment type="caution">
    <text evidence="4">The sequence shown here is derived from an EMBL/GenBank/DDBJ whole genome shotgun (WGS) entry which is preliminary data.</text>
</comment>
<evidence type="ECO:0000313" key="4">
    <source>
        <dbReference type="EMBL" id="CAL5218514.1"/>
    </source>
</evidence>
<sequence>MGRRQTQYFDGSKHSTSIIRSPALACALVQTVPHHAPSTAVDVQVQDGNIVIGGSQTLIEGLTQHARVTRANEEGLVLGFELQDGPKSMVDIALGKLTCQRFLACARCKLWWMTPEWGSRALQIPPETQFMLFQTADDGPYVIALPLIDDQTFRHTLRGPKRFQGDIKQSAGDDELVLRIESGDAEVTGERWQNSLLLAADMDPFALVERAVAAAAAMSGGARPLREKPLPGLLDVFGWCTWDAFYSRVSARGLHEGLRSLIAGGAPPGFLIIDDGWQCTDVDAPLRQPSMMNQEMLKQLNMPEYKETGDEFIEAELEMLAMGSKNIPQGSALGAVLETLTVNEDNLDHHYTRHERSRSSRKEDERLPWRKAKRSKSRERKLRSMDSVDVLDSGDLESSVQASLLEAELQGTGATRSAVELSLDEDKIREILQTDLNSGKVMNGSGDPETFFDAEDNSDDDSADVPANSDRSGAITTLERSSPQQRQASTEVASTSSSALSTQAEPKEAEVVQDEEHREERYNPVMWLAMAAVNRVGGLAAGIVNAIFVRFYQYVVDPAEADTWPFRLFAYLAKGLIRENMLEFFATSGDFTRRLTSVKANPKFSSPLSGPEDYYSDQQEQFGVVVSSLKQLYGLRYIYCWHGLSAYWSGVSPDPKERGVAKYNATLHYSQPTAGLVEIEPSMAWNPSVVSGIGVVEDVDELYNDMHSYLASAGITGVKVDCQAGVGLSGSTLGGGSAVAAAYHKALEKSVLANFASNQCINCMCHSTENLYRMQETAIARVSDDFYPRNSASSHPHIAACAFNGFFMSAILHPDWDMFQSKHPAAHAHAAARAVSGAAVYVSDYPGQHDFGLLKKLVLPDGSVLRASLPGRPTADCLFTDVLRDGKSLLKVWNANTCNAVVGAFNLQGSAWDRKKRQYTTYTANPPTLSTEIRVKDVPVFSSQPSLGNGRKQLPGQAPAASSGSPQGGAESAVPQSWVAMRSDEGEIMHRLRHDEGTPVSLAGGGAVVVTIAPVVCHSGVHFAALGLPHMLNGGAAVRASSLSSVDDLLQNSRTSRWLSSHLQKPLPGATQAGAAQSSNGKEKTSQVAALVEVHGTGRLMMFCSKAPSKCILDSKEIDYEYDNEASKLVVTLPYARGLNHNLVVVL</sequence>
<feature type="compositionally biased region" description="Basic and acidic residues" evidence="3">
    <location>
        <begin position="505"/>
        <end position="517"/>
    </location>
</feature>
<evidence type="ECO:0000256" key="3">
    <source>
        <dbReference type="SAM" id="MobiDB-lite"/>
    </source>
</evidence>
<name>A0ABP1FF64_9CHLO</name>
<dbReference type="PANTHER" id="PTHR31268:SF32">
    <property type="entry name" value="GALACTINOL--SUCROSE GALACTOSYLTRANSFERASE 2-RELATED"/>
    <property type="match status" value="1"/>
</dbReference>
<feature type="compositionally biased region" description="Basic and acidic residues" evidence="3">
    <location>
        <begin position="357"/>
        <end position="368"/>
    </location>
</feature>
<feature type="region of interest" description="Disordered" evidence="3">
    <location>
        <begin position="944"/>
        <end position="975"/>
    </location>
</feature>
<dbReference type="InterPro" id="IPR008811">
    <property type="entry name" value="Glycosyl_hydrolases_36"/>
</dbReference>
<keyword evidence="5" id="KW-1185">Reference proteome</keyword>
<feature type="compositionally biased region" description="Acidic residues" evidence="3">
    <location>
        <begin position="450"/>
        <end position="463"/>
    </location>
</feature>
<evidence type="ECO:0000256" key="2">
    <source>
        <dbReference type="ARBA" id="ARBA00023277"/>
    </source>
</evidence>
<dbReference type="SUPFAM" id="SSF51445">
    <property type="entry name" value="(Trans)glycosidases"/>
    <property type="match status" value="2"/>
</dbReference>
<dbReference type="EMBL" id="CAXHTA020000001">
    <property type="protein sequence ID" value="CAL5218514.1"/>
    <property type="molecule type" value="Genomic_DNA"/>
</dbReference>
<dbReference type="Pfam" id="PF05691">
    <property type="entry name" value="Raffinose_syn"/>
    <property type="match status" value="2"/>
</dbReference>
<feature type="compositionally biased region" description="Basic residues" evidence="3">
    <location>
        <begin position="369"/>
        <end position="381"/>
    </location>
</feature>
<gene>
    <name evidence="4" type="primary">g201</name>
    <name evidence="4" type="ORF">VP750_LOCUS173</name>
</gene>
<keyword evidence="2" id="KW-0119">Carbohydrate metabolism</keyword>
<reference evidence="4 5" key="1">
    <citation type="submission" date="2024-06" db="EMBL/GenBank/DDBJ databases">
        <authorList>
            <person name="Kraege A."/>
            <person name="Thomma B."/>
        </authorList>
    </citation>
    <scope>NUCLEOTIDE SEQUENCE [LARGE SCALE GENOMIC DNA]</scope>
</reference>
<dbReference type="Proteomes" id="UP001497392">
    <property type="component" value="Unassembled WGS sequence"/>
</dbReference>
<feature type="region of interest" description="Disordered" evidence="3">
    <location>
        <begin position="438"/>
        <end position="517"/>
    </location>
</feature>